<proteinExistence type="predicted"/>
<dbReference type="GO" id="GO:0020037">
    <property type="term" value="F:heme binding"/>
    <property type="evidence" value="ECO:0007669"/>
    <property type="project" value="InterPro"/>
</dbReference>
<dbReference type="AlphaFoldDB" id="A0A7K3LNF7"/>
<dbReference type="InterPro" id="IPR032407">
    <property type="entry name" value="MHB"/>
</dbReference>
<comment type="caution">
    <text evidence="3">The sequence shown here is derived from an EMBL/GenBank/DDBJ whole genome shotgun (WGS) entry which is preliminary data.</text>
</comment>
<sequence>MSKSSRSVRRRLTVAVAGLAIAGAIGGTGIAGAAPTTPPAPHHAYGTSCTVGQVEKALSAQDPHLWQQINSHPKLKKHFEEMLLLSPAQRKELRDKERHDHPNRSAVVGFRHDRGAGAQQRKATHQAVEKALHTCSRY</sequence>
<evidence type="ECO:0000313" key="3">
    <source>
        <dbReference type="EMBL" id="NDK89713.1"/>
    </source>
</evidence>
<keyword evidence="2" id="KW-0732">Signal</keyword>
<dbReference type="EMBL" id="JAADZU010000022">
    <property type="protein sequence ID" value="NDK89713.1"/>
    <property type="molecule type" value="Genomic_DNA"/>
</dbReference>
<keyword evidence="4" id="KW-1185">Reference proteome</keyword>
<gene>
    <name evidence="3" type="ORF">GYA93_08995</name>
</gene>
<evidence type="ECO:0000256" key="1">
    <source>
        <dbReference type="SAM" id="MobiDB-lite"/>
    </source>
</evidence>
<name>A0A7K3LNF7_9ACTN</name>
<accession>A0A7K3LNF7</accession>
<feature type="region of interest" description="Disordered" evidence="1">
    <location>
        <begin position="92"/>
        <end position="126"/>
    </location>
</feature>
<feature type="chain" id="PRO_5029583882" evidence="2">
    <location>
        <begin position="34"/>
        <end position="138"/>
    </location>
</feature>
<evidence type="ECO:0000313" key="4">
    <source>
        <dbReference type="Proteomes" id="UP000466307"/>
    </source>
</evidence>
<protein>
    <submittedName>
        <fullName evidence="3">Hemophore-related protein</fullName>
    </submittedName>
</protein>
<feature type="signal peptide" evidence="2">
    <location>
        <begin position="1"/>
        <end position="33"/>
    </location>
</feature>
<feature type="compositionally biased region" description="Basic and acidic residues" evidence="1">
    <location>
        <begin position="92"/>
        <end position="103"/>
    </location>
</feature>
<reference evidence="3 4" key="1">
    <citation type="submission" date="2020-01" db="EMBL/GenBank/DDBJ databases">
        <title>Investigation of new actinobacteria for the biodesulphurisation of diesel fuel.</title>
        <authorList>
            <person name="Athi Narayanan S.M."/>
        </authorList>
    </citation>
    <scope>NUCLEOTIDE SEQUENCE [LARGE SCALE GENOMIC DNA]</scope>
    <source>
        <strain evidence="3 4">213E</strain>
    </source>
</reference>
<evidence type="ECO:0000256" key="2">
    <source>
        <dbReference type="SAM" id="SignalP"/>
    </source>
</evidence>
<dbReference type="NCBIfam" id="TIGR04529">
    <property type="entry name" value="MTB_hemophore"/>
    <property type="match status" value="1"/>
</dbReference>
<dbReference type="Proteomes" id="UP000466307">
    <property type="component" value="Unassembled WGS sequence"/>
</dbReference>
<organism evidence="3 4">
    <name type="scientific">Gordonia desulfuricans</name>
    <dbReference type="NCBI Taxonomy" id="89051"/>
    <lineage>
        <taxon>Bacteria</taxon>
        <taxon>Bacillati</taxon>
        <taxon>Actinomycetota</taxon>
        <taxon>Actinomycetes</taxon>
        <taxon>Mycobacteriales</taxon>
        <taxon>Gordoniaceae</taxon>
        <taxon>Gordonia</taxon>
    </lineage>
</organism>